<keyword evidence="1" id="KW-0472">Membrane</keyword>
<dbReference type="PANTHER" id="PTHR11360">
    <property type="entry name" value="MONOCARBOXYLATE TRANSPORTER"/>
    <property type="match status" value="1"/>
</dbReference>
<feature type="transmembrane region" description="Helical" evidence="1">
    <location>
        <begin position="403"/>
        <end position="425"/>
    </location>
</feature>
<comment type="caution">
    <text evidence="3">The sequence shown here is derived from an EMBL/GenBank/DDBJ whole genome shotgun (WGS) entry which is preliminary data.</text>
</comment>
<dbReference type="AlphaFoldDB" id="A0A0W8FJE2"/>
<dbReference type="InterPro" id="IPR011701">
    <property type="entry name" value="MFS"/>
</dbReference>
<feature type="transmembrane region" description="Helical" evidence="1">
    <location>
        <begin position="341"/>
        <end position="368"/>
    </location>
</feature>
<sequence>MFGGNHGGAIKTMTEIQQDTALFGMEAERGRWILVAIGLIINLCLGTIYSWSVFVTPLTAYFTETIGQTVTANEILMPFSVFLAFFAIAMPLTGRYIETLGPRKITMIGGFLTGLGWLLASTATSVQSLYLLYGVIGGLGVGIAYGVPVAVAARWFPDRRGLAVGLALLGFGFSAFVTANVAGALIGLYGVMETFRIFGGVFIVLLLLLALPLRFPPLGWTPAGWRPPALKPGEFGVCECNRSEMVRTAAFYGLWVCYFIGCLAGLMAISIAQPVGTEVVAVDAALATMLVGVFAIFNGGGRPLFGNLTDRLNPRNTAMLSFVLIAFSSVLLWVAPSVPVYILAFAILWGCLGGWLAIAPTATATFFGTCDYPRCYGLIFLAYGAGAIVGPQLAGFIRATTGTYLGVFPYVAGLAAFGFIAAFLLMRPPVPAAARVPETQAAAEE</sequence>
<feature type="transmembrane region" description="Helical" evidence="1">
    <location>
        <begin position="130"/>
        <end position="151"/>
    </location>
</feature>
<feature type="transmembrane region" description="Helical" evidence="1">
    <location>
        <begin position="195"/>
        <end position="213"/>
    </location>
</feature>
<keyword evidence="1" id="KW-0812">Transmembrane</keyword>
<name>A0A0W8FJE2_9ZZZZ</name>
<dbReference type="Gene3D" id="1.20.1250.20">
    <property type="entry name" value="MFS general substrate transporter like domains"/>
    <property type="match status" value="2"/>
</dbReference>
<proteinExistence type="predicted"/>
<dbReference type="InterPro" id="IPR036259">
    <property type="entry name" value="MFS_trans_sf"/>
</dbReference>
<keyword evidence="1" id="KW-1133">Transmembrane helix</keyword>
<dbReference type="InterPro" id="IPR050327">
    <property type="entry name" value="Proton-linked_MCT"/>
</dbReference>
<feature type="transmembrane region" description="Helical" evidence="1">
    <location>
        <begin position="251"/>
        <end position="272"/>
    </location>
</feature>
<gene>
    <name evidence="3" type="ORF">ASZ90_009306</name>
</gene>
<organism evidence="3">
    <name type="scientific">hydrocarbon metagenome</name>
    <dbReference type="NCBI Taxonomy" id="938273"/>
    <lineage>
        <taxon>unclassified sequences</taxon>
        <taxon>metagenomes</taxon>
        <taxon>ecological metagenomes</taxon>
    </lineage>
</organism>
<reference evidence="3" key="1">
    <citation type="journal article" date="2015" name="Proc. Natl. Acad. Sci. U.S.A.">
        <title>Networks of energetic and metabolic interactions define dynamics in microbial communities.</title>
        <authorList>
            <person name="Embree M."/>
            <person name="Liu J.K."/>
            <person name="Al-Bassam M.M."/>
            <person name="Zengler K."/>
        </authorList>
    </citation>
    <scope>NUCLEOTIDE SEQUENCE</scope>
</reference>
<feature type="transmembrane region" description="Helical" evidence="1">
    <location>
        <begin position="375"/>
        <end position="397"/>
    </location>
</feature>
<feature type="transmembrane region" description="Helical" evidence="1">
    <location>
        <begin position="163"/>
        <end position="189"/>
    </location>
</feature>
<feature type="transmembrane region" description="Helical" evidence="1">
    <location>
        <begin position="75"/>
        <end position="93"/>
    </location>
</feature>
<protein>
    <recommendedName>
        <fullName evidence="2">Major facilitator superfamily (MFS) profile domain-containing protein</fullName>
    </recommendedName>
</protein>
<dbReference type="PANTHER" id="PTHR11360:SF304">
    <property type="entry name" value="MFS DOMAIN-CONTAINING PROTEIN"/>
    <property type="match status" value="1"/>
</dbReference>
<evidence type="ECO:0000259" key="2">
    <source>
        <dbReference type="PROSITE" id="PS50850"/>
    </source>
</evidence>
<feature type="transmembrane region" description="Helical" evidence="1">
    <location>
        <begin position="105"/>
        <end position="124"/>
    </location>
</feature>
<dbReference type="CDD" id="cd17353">
    <property type="entry name" value="MFS_OFA_like"/>
    <property type="match status" value="1"/>
</dbReference>
<feature type="transmembrane region" description="Helical" evidence="1">
    <location>
        <begin position="32"/>
        <end position="55"/>
    </location>
</feature>
<feature type="domain" description="Major facilitator superfamily (MFS) profile" evidence="2">
    <location>
        <begin position="31"/>
        <end position="430"/>
    </location>
</feature>
<evidence type="ECO:0000313" key="3">
    <source>
        <dbReference type="EMBL" id="KUG20948.1"/>
    </source>
</evidence>
<feature type="transmembrane region" description="Helical" evidence="1">
    <location>
        <begin position="284"/>
        <end position="305"/>
    </location>
</feature>
<dbReference type="PROSITE" id="PS50850">
    <property type="entry name" value="MFS"/>
    <property type="match status" value="1"/>
</dbReference>
<dbReference type="InterPro" id="IPR020846">
    <property type="entry name" value="MFS_dom"/>
</dbReference>
<dbReference type="SUPFAM" id="SSF103473">
    <property type="entry name" value="MFS general substrate transporter"/>
    <property type="match status" value="1"/>
</dbReference>
<dbReference type="Pfam" id="PF07690">
    <property type="entry name" value="MFS_1"/>
    <property type="match status" value="1"/>
</dbReference>
<evidence type="ECO:0000256" key="1">
    <source>
        <dbReference type="SAM" id="Phobius"/>
    </source>
</evidence>
<dbReference type="GO" id="GO:0022857">
    <property type="term" value="F:transmembrane transporter activity"/>
    <property type="evidence" value="ECO:0007669"/>
    <property type="project" value="InterPro"/>
</dbReference>
<feature type="transmembrane region" description="Helical" evidence="1">
    <location>
        <begin position="317"/>
        <end position="335"/>
    </location>
</feature>
<accession>A0A0W8FJE2</accession>
<dbReference type="EMBL" id="LNQE01001124">
    <property type="protein sequence ID" value="KUG20948.1"/>
    <property type="molecule type" value="Genomic_DNA"/>
</dbReference>